<evidence type="ECO:0000313" key="2">
    <source>
        <dbReference type="Proteomes" id="UP000218102"/>
    </source>
</evidence>
<proteinExistence type="predicted"/>
<reference evidence="1 2" key="1">
    <citation type="submission" date="2017-09" db="EMBL/GenBank/DDBJ databases">
        <authorList>
            <person name="Ehlers B."/>
            <person name="Leendertz F.H."/>
        </authorList>
    </citation>
    <scope>NUCLEOTIDE SEQUENCE [LARGE SCALE GENOMIC DNA]</scope>
    <source>
        <strain evidence="1 2">DJ-1</strain>
    </source>
</reference>
<name>A0A2A3LXA1_PSEDL</name>
<dbReference type="RefSeq" id="WP_023383744.1">
    <property type="nucleotide sequence ID" value="NZ_NTME01000047.1"/>
</dbReference>
<gene>
    <name evidence="1" type="ORF">CMV24_26840</name>
</gene>
<dbReference type="Proteomes" id="UP000218102">
    <property type="component" value="Unassembled WGS sequence"/>
</dbReference>
<sequence>MSHYQEQKVAELKRLGWSEVGKRHLPGPGRTPAKQVYELSCLQGKLQVFVYPAELIYQTA</sequence>
<dbReference type="AlphaFoldDB" id="A0A2A3LXA1"/>
<protein>
    <submittedName>
        <fullName evidence="1">Uncharacterized protein</fullName>
    </submittedName>
</protein>
<accession>A0A2A3LXA1</accession>
<dbReference type="EMBL" id="NTME01000047">
    <property type="protein sequence ID" value="PBJ92555.1"/>
    <property type="molecule type" value="Genomic_DNA"/>
</dbReference>
<organism evidence="1 2">
    <name type="scientific">Pseudomonas plecoglossicida</name>
    <dbReference type="NCBI Taxonomy" id="70775"/>
    <lineage>
        <taxon>Bacteria</taxon>
        <taxon>Pseudomonadati</taxon>
        <taxon>Pseudomonadota</taxon>
        <taxon>Gammaproteobacteria</taxon>
        <taxon>Pseudomonadales</taxon>
        <taxon>Pseudomonadaceae</taxon>
        <taxon>Pseudomonas</taxon>
    </lineage>
</organism>
<evidence type="ECO:0000313" key="1">
    <source>
        <dbReference type="EMBL" id="PBJ92555.1"/>
    </source>
</evidence>
<comment type="caution">
    <text evidence="1">The sequence shown here is derived from an EMBL/GenBank/DDBJ whole genome shotgun (WGS) entry which is preliminary data.</text>
</comment>